<sequence>MGVPLAYSNEKRRTKPLSCLSWMLISVLFLLALCILFVPRYFNSSNTEEKKHAVANLFLRRCANAIERFRVDVGRYPNEDEGLSSLVAAPAAISSRWRGPYLDELPRDPWSGCYSYRTSHNDGRISIVSYGEDGVPSADDLKFFGPSP</sequence>
<dbReference type="EMBL" id="CP063458">
    <property type="protein sequence ID" value="QOV87555.1"/>
    <property type="molecule type" value="Genomic_DNA"/>
</dbReference>
<dbReference type="AlphaFoldDB" id="A0A7M2WPV5"/>
<feature type="domain" description="Type II secretion system protein GspG C-terminal" evidence="2">
    <location>
        <begin position="46"/>
        <end position="140"/>
    </location>
</feature>
<dbReference type="InterPro" id="IPR045584">
    <property type="entry name" value="Pilin-like"/>
</dbReference>
<organism evidence="3 4">
    <name type="scientific">Humisphaera borealis</name>
    <dbReference type="NCBI Taxonomy" id="2807512"/>
    <lineage>
        <taxon>Bacteria</taxon>
        <taxon>Pseudomonadati</taxon>
        <taxon>Planctomycetota</taxon>
        <taxon>Phycisphaerae</taxon>
        <taxon>Tepidisphaerales</taxon>
        <taxon>Tepidisphaeraceae</taxon>
        <taxon>Humisphaera</taxon>
    </lineage>
</organism>
<protein>
    <submittedName>
        <fullName evidence="3">Type II secretion system protein GspG</fullName>
    </submittedName>
</protein>
<dbReference type="Pfam" id="PF08334">
    <property type="entry name" value="T2SSG"/>
    <property type="match status" value="1"/>
</dbReference>
<dbReference type="SUPFAM" id="SSF54523">
    <property type="entry name" value="Pili subunits"/>
    <property type="match status" value="1"/>
</dbReference>
<keyword evidence="1" id="KW-0472">Membrane</keyword>
<accession>A0A7M2WPV5</accession>
<keyword evidence="1" id="KW-1133">Transmembrane helix</keyword>
<dbReference type="KEGG" id="hbs:IPV69_14785"/>
<feature type="transmembrane region" description="Helical" evidence="1">
    <location>
        <begin position="20"/>
        <end position="42"/>
    </location>
</feature>
<dbReference type="InterPro" id="IPR013545">
    <property type="entry name" value="T2SS_protein-GspG_C"/>
</dbReference>
<gene>
    <name evidence="3" type="ORF">IPV69_14785</name>
</gene>
<evidence type="ECO:0000313" key="3">
    <source>
        <dbReference type="EMBL" id="QOV87555.1"/>
    </source>
</evidence>
<name>A0A7M2WPV5_9BACT</name>
<evidence type="ECO:0000256" key="1">
    <source>
        <dbReference type="SAM" id="Phobius"/>
    </source>
</evidence>
<reference evidence="3 4" key="1">
    <citation type="submission" date="2020-10" db="EMBL/GenBank/DDBJ databases">
        <title>Wide distribution of Phycisphaera-like planctomycetes from WD2101 soil group in peatlands and genome analysis of the first cultivated representative.</title>
        <authorList>
            <person name="Dedysh S.N."/>
            <person name="Beletsky A.V."/>
            <person name="Ivanova A."/>
            <person name="Kulichevskaya I.S."/>
            <person name="Suzina N.E."/>
            <person name="Philippov D.A."/>
            <person name="Rakitin A.L."/>
            <person name="Mardanov A.V."/>
            <person name="Ravin N.V."/>
        </authorList>
    </citation>
    <scope>NUCLEOTIDE SEQUENCE [LARGE SCALE GENOMIC DNA]</scope>
    <source>
        <strain evidence="3 4">M1803</strain>
    </source>
</reference>
<dbReference type="Gene3D" id="3.30.700.10">
    <property type="entry name" value="Glycoprotein, Type 4 Pilin"/>
    <property type="match status" value="1"/>
</dbReference>
<evidence type="ECO:0000259" key="2">
    <source>
        <dbReference type="Pfam" id="PF08334"/>
    </source>
</evidence>
<dbReference type="Proteomes" id="UP000593765">
    <property type="component" value="Chromosome"/>
</dbReference>
<keyword evidence="4" id="KW-1185">Reference proteome</keyword>
<evidence type="ECO:0000313" key="4">
    <source>
        <dbReference type="Proteomes" id="UP000593765"/>
    </source>
</evidence>
<keyword evidence="1" id="KW-0812">Transmembrane</keyword>
<proteinExistence type="predicted"/>